<protein>
    <submittedName>
        <fullName evidence="8">M48 family metallopeptidase</fullName>
    </submittedName>
</protein>
<comment type="similarity">
    <text evidence="6">Belongs to the peptidase M48 family.</text>
</comment>
<keyword evidence="4 6" id="KW-0862">Zinc</keyword>
<organism evidence="8 9">
    <name type="scientific">Piscinibacter aquaticus</name>
    <dbReference type="NCBI Taxonomy" id="392597"/>
    <lineage>
        <taxon>Bacteria</taxon>
        <taxon>Pseudomonadati</taxon>
        <taxon>Pseudomonadota</taxon>
        <taxon>Betaproteobacteria</taxon>
        <taxon>Burkholderiales</taxon>
        <taxon>Sphaerotilaceae</taxon>
        <taxon>Piscinibacter</taxon>
    </lineage>
</organism>
<dbReference type="GO" id="GO:0016020">
    <property type="term" value="C:membrane"/>
    <property type="evidence" value="ECO:0007669"/>
    <property type="project" value="TreeGrafter"/>
</dbReference>
<dbReference type="Proteomes" id="UP000321832">
    <property type="component" value="Unassembled WGS sequence"/>
</dbReference>
<evidence type="ECO:0000256" key="6">
    <source>
        <dbReference type="RuleBase" id="RU003983"/>
    </source>
</evidence>
<keyword evidence="3 6" id="KW-0378">Hydrolase</keyword>
<keyword evidence="5 6" id="KW-0482">Metalloprotease</keyword>
<dbReference type="GO" id="GO:0046872">
    <property type="term" value="F:metal ion binding"/>
    <property type="evidence" value="ECO:0007669"/>
    <property type="project" value="UniProtKB-KW"/>
</dbReference>
<dbReference type="GO" id="GO:0051603">
    <property type="term" value="P:proteolysis involved in protein catabolic process"/>
    <property type="evidence" value="ECO:0007669"/>
    <property type="project" value="TreeGrafter"/>
</dbReference>
<evidence type="ECO:0000256" key="5">
    <source>
        <dbReference type="ARBA" id="ARBA00023049"/>
    </source>
</evidence>
<keyword evidence="1 6" id="KW-0645">Protease</keyword>
<comment type="caution">
    <text evidence="8">The sequence shown here is derived from an EMBL/GenBank/DDBJ whole genome shotgun (WGS) entry which is preliminary data.</text>
</comment>
<dbReference type="EMBL" id="VOPW01000001">
    <property type="protein sequence ID" value="TXC67082.1"/>
    <property type="molecule type" value="Genomic_DNA"/>
</dbReference>
<dbReference type="AlphaFoldDB" id="A0A5C6U254"/>
<dbReference type="CDD" id="cd07332">
    <property type="entry name" value="M48C_Oma1_like"/>
    <property type="match status" value="1"/>
</dbReference>
<evidence type="ECO:0000256" key="2">
    <source>
        <dbReference type="ARBA" id="ARBA00022723"/>
    </source>
</evidence>
<evidence type="ECO:0000256" key="4">
    <source>
        <dbReference type="ARBA" id="ARBA00022833"/>
    </source>
</evidence>
<dbReference type="PANTHER" id="PTHR22726">
    <property type="entry name" value="METALLOENDOPEPTIDASE OMA1"/>
    <property type="match status" value="1"/>
</dbReference>
<evidence type="ECO:0000313" key="8">
    <source>
        <dbReference type="EMBL" id="TXC67082.1"/>
    </source>
</evidence>
<name>A0A5C6U254_9BURK</name>
<dbReference type="PANTHER" id="PTHR22726:SF1">
    <property type="entry name" value="METALLOENDOPEPTIDASE OMA1, MITOCHONDRIAL"/>
    <property type="match status" value="1"/>
</dbReference>
<dbReference type="GO" id="GO:0004222">
    <property type="term" value="F:metalloendopeptidase activity"/>
    <property type="evidence" value="ECO:0007669"/>
    <property type="project" value="InterPro"/>
</dbReference>
<keyword evidence="9" id="KW-1185">Reference proteome</keyword>
<proteinExistence type="inferred from homology"/>
<sequence>MHWRSRATASTSACRWRRCAGRSARATACASPSCPAAPRCNVRTRRPGMPSRAHAAAVMARWYARSRAGARCSRAWWRWSRCWRACTSGAFRPRRAALGVIPASVDDAVGEVALRSIDEEWMKPSALDAAQQQRLRAAFEQVLAAQPPGSVPAHRLEFRKSRIGPNAFALPGGTIVMTDELVTLVDGDAAVIAGVLAHELGHVRHRDGMRMLIQASAVGVLASVVVGDFNSLLATVPVVLGQSAYSRDAERRADAESVRLLRDAGLSPAVMVTFFEKIAKEQGEHRLGIAIASHPADEERIRFFREAAAQRQR</sequence>
<dbReference type="Gene3D" id="3.30.2010.10">
    <property type="entry name" value="Metalloproteases ('zincins'), catalytic domain"/>
    <property type="match status" value="1"/>
</dbReference>
<evidence type="ECO:0000259" key="7">
    <source>
        <dbReference type="Pfam" id="PF01435"/>
    </source>
</evidence>
<feature type="domain" description="Peptidase M48" evidence="7">
    <location>
        <begin position="131"/>
        <end position="306"/>
    </location>
</feature>
<comment type="cofactor">
    <cofactor evidence="6">
        <name>Zn(2+)</name>
        <dbReference type="ChEBI" id="CHEBI:29105"/>
    </cofactor>
    <text evidence="6">Binds 1 zinc ion per subunit.</text>
</comment>
<evidence type="ECO:0000256" key="3">
    <source>
        <dbReference type="ARBA" id="ARBA00022801"/>
    </source>
</evidence>
<accession>A0A5C6U254</accession>
<dbReference type="InterPro" id="IPR051156">
    <property type="entry name" value="Mito/Outer_Membr_Metalloprot"/>
</dbReference>
<dbReference type="Pfam" id="PF01435">
    <property type="entry name" value="Peptidase_M48"/>
    <property type="match status" value="1"/>
</dbReference>
<evidence type="ECO:0000256" key="1">
    <source>
        <dbReference type="ARBA" id="ARBA00022670"/>
    </source>
</evidence>
<keyword evidence="2" id="KW-0479">Metal-binding</keyword>
<evidence type="ECO:0000313" key="9">
    <source>
        <dbReference type="Proteomes" id="UP000321832"/>
    </source>
</evidence>
<reference evidence="8 9" key="1">
    <citation type="submission" date="2019-08" db="EMBL/GenBank/DDBJ databases">
        <authorList>
            <person name="Khan S.A."/>
            <person name="Jeon C.O."/>
            <person name="Jeong S.E."/>
        </authorList>
    </citation>
    <scope>NUCLEOTIDE SEQUENCE [LARGE SCALE GENOMIC DNA]</scope>
    <source>
        <strain evidence="9">IMCC1728</strain>
    </source>
</reference>
<dbReference type="InterPro" id="IPR001915">
    <property type="entry name" value="Peptidase_M48"/>
</dbReference>
<gene>
    <name evidence="8" type="ORF">FSC37_19090</name>
</gene>